<comment type="caution">
    <text evidence="2">The sequence shown here is derived from an EMBL/GenBank/DDBJ whole genome shotgun (WGS) entry which is preliminary data.</text>
</comment>
<evidence type="ECO:0000313" key="2">
    <source>
        <dbReference type="EMBL" id="KAF9328903.1"/>
    </source>
</evidence>
<dbReference type="Proteomes" id="UP000696485">
    <property type="component" value="Unassembled WGS sequence"/>
</dbReference>
<feature type="compositionally biased region" description="Basic and acidic residues" evidence="1">
    <location>
        <begin position="203"/>
        <end position="215"/>
    </location>
</feature>
<proteinExistence type="predicted"/>
<protein>
    <submittedName>
        <fullName evidence="2">Uncharacterized protein</fullName>
    </submittedName>
</protein>
<organism evidence="2 3">
    <name type="scientific">Podila minutissima</name>
    <dbReference type="NCBI Taxonomy" id="64525"/>
    <lineage>
        <taxon>Eukaryota</taxon>
        <taxon>Fungi</taxon>
        <taxon>Fungi incertae sedis</taxon>
        <taxon>Mucoromycota</taxon>
        <taxon>Mortierellomycotina</taxon>
        <taxon>Mortierellomycetes</taxon>
        <taxon>Mortierellales</taxon>
        <taxon>Mortierellaceae</taxon>
        <taxon>Podila</taxon>
    </lineage>
</organism>
<feature type="compositionally biased region" description="Acidic residues" evidence="1">
    <location>
        <begin position="183"/>
        <end position="200"/>
    </location>
</feature>
<reference evidence="2" key="1">
    <citation type="journal article" date="2020" name="Fungal Divers.">
        <title>Resolving the Mortierellaceae phylogeny through synthesis of multi-gene phylogenetics and phylogenomics.</title>
        <authorList>
            <person name="Vandepol N."/>
            <person name="Liber J."/>
            <person name="Desiro A."/>
            <person name="Na H."/>
            <person name="Kennedy M."/>
            <person name="Barry K."/>
            <person name="Grigoriev I.V."/>
            <person name="Miller A.N."/>
            <person name="O'Donnell K."/>
            <person name="Stajich J.E."/>
            <person name="Bonito G."/>
        </authorList>
    </citation>
    <scope>NUCLEOTIDE SEQUENCE</scope>
    <source>
        <strain evidence="2">NVP1</strain>
    </source>
</reference>
<sequence length="289" mass="32258">MFTTSNFRFLRINKTTAISLNLVLAKEDVEWFNDYSFQETLAILKPLLLARIDMYNQGHLTRLHDKTASTDPNDMDDVGVVLGGDQDISTSSSSRNPKRNQTVRRPRFSIWYGFRASTMAERGSALLLSNKNLGFLSKVKEEVQEERASRLAGSPDDDMGGVVIREEEDDFLRVSDFPLATEDNNEPQEDQGGSEDEYQDPAESTKRPRRSTADKGKKRSTKKNKGAEGGSADHKPTLNVSYSPLKLLPHTLHISIRSLGASTTGERITGGDVPEDEEDLFPPNLDFFA</sequence>
<gene>
    <name evidence="2" type="ORF">BG006_007995</name>
</gene>
<dbReference type="AlphaFoldDB" id="A0A9P5VKA6"/>
<evidence type="ECO:0000313" key="3">
    <source>
        <dbReference type="Proteomes" id="UP000696485"/>
    </source>
</evidence>
<feature type="region of interest" description="Disordered" evidence="1">
    <location>
        <begin position="263"/>
        <end position="289"/>
    </location>
</feature>
<name>A0A9P5VKA6_9FUNG</name>
<dbReference type="EMBL" id="JAAAUY010000522">
    <property type="protein sequence ID" value="KAF9328903.1"/>
    <property type="molecule type" value="Genomic_DNA"/>
</dbReference>
<feature type="region of interest" description="Disordered" evidence="1">
    <location>
        <begin position="177"/>
        <end position="238"/>
    </location>
</feature>
<accession>A0A9P5VKA6</accession>
<evidence type="ECO:0000256" key="1">
    <source>
        <dbReference type="SAM" id="MobiDB-lite"/>
    </source>
</evidence>
<keyword evidence="3" id="KW-1185">Reference proteome</keyword>